<name>A0A409X2P5_9AGAR</name>
<organism evidence="1 2">
    <name type="scientific">Panaeolus cyanescens</name>
    <dbReference type="NCBI Taxonomy" id="181874"/>
    <lineage>
        <taxon>Eukaryota</taxon>
        <taxon>Fungi</taxon>
        <taxon>Dikarya</taxon>
        <taxon>Basidiomycota</taxon>
        <taxon>Agaricomycotina</taxon>
        <taxon>Agaricomycetes</taxon>
        <taxon>Agaricomycetidae</taxon>
        <taxon>Agaricales</taxon>
        <taxon>Agaricineae</taxon>
        <taxon>Galeropsidaceae</taxon>
        <taxon>Panaeolus</taxon>
    </lineage>
</organism>
<dbReference type="InterPro" id="IPR032675">
    <property type="entry name" value="LRR_dom_sf"/>
</dbReference>
<keyword evidence="2" id="KW-1185">Reference proteome</keyword>
<reference evidence="1 2" key="1">
    <citation type="journal article" date="2018" name="Evol. Lett.">
        <title>Horizontal gene cluster transfer increased hallucinogenic mushroom diversity.</title>
        <authorList>
            <person name="Reynolds H.T."/>
            <person name="Vijayakumar V."/>
            <person name="Gluck-Thaler E."/>
            <person name="Korotkin H.B."/>
            <person name="Matheny P.B."/>
            <person name="Slot J.C."/>
        </authorList>
    </citation>
    <scope>NUCLEOTIDE SEQUENCE [LARGE SCALE GENOMIC DNA]</scope>
    <source>
        <strain evidence="1 2">2629</strain>
    </source>
</reference>
<protein>
    <submittedName>
        <fullName evidence="1">Uncharacterized protein</fullName>
    </submittedName>
</protein>
<proteinExistence type="predicted"/>
<dbReference type="Gene3D" id="3.80.10.10">
    <property type="entry name" value="Ribonuclease Inhibitor"/>
    <property type="match status" value="1"/>
</dbReference>
<sequence>MDSDNLGHPVLPLELFGVTIDIIGEHSFNEDSTVDTWTTESWIDTLKSCSLVCRGFMHLTIRHIFKRRIVPFDGEDIRQSTPSHLVRRILNPGPIVTPNPTHYVQNLHIKFCSRTSQSKLLEQTQEVEFVLDTPALRSLSLSYNYHDHVSDPYSRRSTIKVTSLCWSIIKKYSDASYKTFHSLSLKGLNLAKSSTNDLGSPSLRILSITRCRCATSTFDLPLYQITELYLNRNTALPLGLLTTFPNLRVLCISECLLSRDQRALKSLMTDVTQKPPLELKSFSFEVHSSGWDIVDFFEEHGLKHGIDPWGKLNCNMLSISFINPTVPRGKLAALLQRASLLRHLTLAVMVPASTTNNLLDSLAIYQEMVSARSLMFIRSLSLRIKHYEMPVSTELSHSPFTNLSTILTAVTPNSALEKLKITMRTQETATEALWGHLATFSTNSMKFPKPRVLQVEIIHHPAFSITRGYPGSKVLKETDQIVSQHIQSMKSAMQSAVNETRGSPQHVITSDTDTFLSHRRPPYPCQEHIRSIFCIKSMEPEL</sequence>
<dbReference type="EMBL" id="NHTK01004775">
    <property type="protein sequence ID" value="PPQ85033.1"/>
    <property type="molecule type" value="Genomic_DNA"/>
</dbReference>
<evidence type="ECO:0000313" key="2">
    <source>
        <dbReference type="Proteomes" id="UP000284842"/>
    </source>
</evidence>
<dbReference type="SUPFAM" id="SSF52075">
    <property type="entry name" value="Outer arm dynein light chain 1"/>
    <property type="match status" value="1"/>
</dbReference>
<comment type="caution">
    <text evidence="1">The sequence shown here is derived from an EMBL/GenBank/DDBJ whole genome shotgun (WGS) entry which is preliminary data.</text>
</comment>
<dbReference type="Proteomes" id="UP000284842">
    <property type="component" value="Unassembled WGS sequence"/>
</dbReference>
<dbReference type="AlphaFoldDB" id="A0A409X2P5"/>
<gene>
    <name evidence="1" type="ORF">CVT24_010402</name>
</gene>
<evidence type="ECO:0000313" key="1">
    <source>
        <dbReference type="EMBL" id="PPQ85033.1"/>
    </source>
</evidence>
<dbReference type="InParanoid" id="A0A409X2P5"/>
<accession>A0A409X2P5</accession>